<dbReference type="Gene3D" id="1.10.1040.10">
    <property type="entry name" value="N-(1-d-carboxylethyl)-l-norvaline Dehydrogenase, domain 2"/>
    <property type="match status" value="1"/>
</dbReference>
<dbReference type="SUPFAM" id="SSF48179">
    <property type="entry name" value="6-phosphogluconate dehydrogenase C-terminal domain-like"/>
    <property type="match status" value="1"/>
</dbReference>
<dbReference type="GO" id="GO:0070403">
    <property type="term" value="F:NAD+ binding"/>
    <property type="evidence" value="ECO:0007669"/>
    <property type="project" value="InterPro"/>
</dbReference>
<dbReference type="InterPro" id="IPR008927">
    <property type="entry name" value="6-PGluconate_DH-like_C_sf"/>
</dbReference>
<proteinExistence type="inferred from homology"/>
<dbReference type="Gene3D" id="3.40.50.720">
    <property type="entry name" value="NAD(P)-binding Rossmann-like Domain"/>
    <property type="match status" value="1"/>
</dbReference>
<feature type="domain" description="3-hydroxyacyl-CoA dehydrogenase C-terminal" evidence="5">
    <location>
        <begin position="172"/>
        <end position="266"/>
    </location>
</feature>
<evidence type="ECO:0000259" key="6">
    <source>
        <dbReference type="Pfam" id="PF02737"/>
    </source>
</evidence>
<dbReference type="SUPFAM" id="SSF51735">
    <property type="entry name" value="NAD(P)-binding Rossmann-fold domains"/>
    <property type="match status" value="1"/>
</dbReference>
<comment type="caution">
    <text evidence="7">The sequence shown here is derived from an EMBL/GenBank/DDBJ whole genome shotgun (WGS) entry which is preliminary data.</text>
</comment>
<name>A0A0D8FX34_9ACTN</name>
<reference evidence="7 8" key="1">
    <citation type="submission" date="2015-01" db="EMBL/GenBank/DDBJ databases">
        <title>Draft genome of the acidophilic iron oxidizer Ferrimicrobium acidiphilum strain T23.</title>
        <authorList>
            <person name="Poehlein A."/>
            <person name="Eisen S."/>
            <person name="Schloemann M."/>
            <person name="Johnson B.D."/>
            <person name="Daniel R."/>
            <person name="Muehling M."/>
        </authorList>
    </citation>
    <scope>NUCLEOTIDE SEQUENCE [LARGE SCALE GENOMIC DNA]</scope>
    <source>
        <strain evidence="7 8">T23</strain>
    </source>
</reference>
<feature type="site" description="Important for catalytic activity" evidence="4">
    <location>
        <position position="126"/>
    </location>
</feature>
<dbReference type="eggNOG" id="COG1250">
    <property type="taxonomic scope" value="Bacteria"/>
</dbReference>
<dbReference type="GO" id="GO:0006631">
    <property type="term" value="P:fatty acid metabolic process"/>
    <property type="evidence" value="ECO:0007669"/>
    <property type="project" value="InterPro"/>
</dbReference>
<sequence length="267" mass="28583">MGSSIASQVLMSGLRVTVVEAKSDAARRAQDRIVATIDRARQNGFTDIAKEVIEERLSVVTDYAQLDGSSIVIESVPEIVELKREVISRVRRAVGHGVPIGSNTSSIAIGSLQEGLPGAESIGGLHFFNPVPASALIEIVVGPLTGLAIVDLFQDFARSLDKEAIVVNDAPGFATSRLGVALGLEAIRMLEDKVASAADIDQAMVLGYRHPIGPLRLTDLVGLDVRLAIARYLERMLGERFTPPKLLISMVEAGRLGKKSGEGFFVW</sequence>
<dbReference type="EMBL" id="JXUW01000011">
    <property type="protein sequence ID" value="KJE76827.1"/>
    <property type="molecule type" value="Genomic_DNA"/>
</dbReference>
<dbReference type="AlphaFoldDB" id="A0A0D8FX34"/>
<evidence type="ECO:0000256" key="4">
    <source>
        <dbReference type="PIRSR" id="PIRSR000105-1"/>
    </source>
</evidence>
<evidence type="ECO:0000313" key="7">
    <source>
        <dbReference type="EMBL" id="KJE76827.1"/>
    </source>
</evidence>
<feature type="domain" description="3-hydroxyacyl-CoA dehydrogenase NAD binding" evidence="6">
    <location>
        <begin position="1"/>
        <end position="169"/>
    </location>
</feature>
<evidence type="ECO:0000256" key="1">
    <source>
        <dbReference type="ARBA" id="ARBA00005086"/>
    </source>
</evidence>
<keyword evidence="3 7" id="KW-0560">Oxidoreductase</keyword>
<comment type="pathway">
    <text evidence="1">Lipid metabolism; butanoate metabolism.</text>
</comment>
<organism evidence="7 8">
    <name type="scientific">Ferrimicrobium acidiphilum DSM 19497</name>
    <dbReference type="NCBI Taxonomy" id="1121877"/>
    <lineage>
        <taxon>Bacteria</taxon>
        <taxon>Bacillati</taxon>
        <taxon>Actinomycetota</taxon>
        <taxon>Acidimicrobiia</taxon>
        <taxon>Acidimicrobiales</taxon>
        <taxon>Acidimicrobiaceae</taxon>
        <taxon>Ferrimicrobium</taxon>
    </lineage>
</organism>
<evidence type="ECO:0000256" key="2">
    <source>
        <dbReference type="ARBA" id="ARBA00009463"/>
    </source>
</evidence>
<protein>
    <submittedName>
        <fullName evidence="7">3-hydroxybutyryl-CoA dehydrogenase</fullName>
        <ecNumber evidence="7">1.1.1.157</ecNumber>
    </submittedName>
</protein>
<dbReference type="GO" id="GO:0008691">
    <property type="term" value="F:3-hydroxybutyryl-CoA dehydrogenase activity"/>
    <property type="evidence" value="ECO:0007669"/>
    <property type="project" value="UniProtKB-EC"/>
</dbReference>
<keyword evidence="8" id="KW-1185">Reference proteome</keyword>
<dbReference type="InterPro" id="IPR006108">
    <property type="entry name" value="3HC_DH_C"/>
</dbReference>
<evidence type="ECO:0000256" key="3">
    <source>
        <dbReference type="ARBA" id="ARBA00023002"/>
    </source>
</evidence>
<dbReference type="PATRIC" id="fig|1121877.4.peg.1623"/>
<dbReference type="STRING" id="1121877.FEAC_14750"/>
<evidence type="ECO:0000313" key="8">
    <source>
        <dbReference type="Proteomes" id="UP000032336"/>
    </source>
</evidence>
<evidence type="ECO:0000259" key="5">
    <source>
        <dbReference type="Pfam" id="PF00725"/>
    </source>
</evidence>
<dbReference type="PANTHER" id="PTHR48075">
    <property type="entry name" value="3-HYDROXYACYL-COA DEHYDROGENASE FAMILY PROTEIN"/>
    <property type="match status" value="1"/>
</dbReference>
<gene>
    <name evidence="7" type="primary">fadB23</name>
    <name evidence="7" type="ORF">FEAC_14750</name>
</gene>
<dbReference type="InterPro" id="IPR036291">
    <property type="entry name" value="NAD(P)-bd_dom_sf"/>
</dbReference>
<dbReference type="InterPro" id="IPR006176">
    <property type="entry name" value="3-OHacyl-CoA_DH_NAD-bd"/>
</dbReference>
<dbReference type="InterPro" id="IPR013328">
    <property type="entry name" value="6PGD_dom2"/>
</dbReference>
<dbReference type="PIRSF" id="PIRSF000105">
    <property type="entry name" value="HCDH"/>
    <property type="match status" value="1"/>
</dbReference>
<dbReference type="Pfam" id="PF00725">
    <property type="entry name" value="3HCDH"/>
    <property type="match status" value="1"/>
</dbReference>
<dbReference type="Proteomes" id="UP000032336">
    <property type="component" value="Unassembled WGS sequence"/>
</dbReference>
<comment type="similarity">
    <text evidence="2">Belongs to the 3-hydroxyacyl-CoA dehydrogenase family.</text>
</comment>
<dbReference type="EC" id="1.1.1.157" evidence="7"/>
<dbReference type="Pfam" id="PF02737">
    <property type="entry name" value="3HCDH_N"/>
    <property type="match status" value="1"/>
</dbReference>
<accession>A0A0D8FX34</accession>
<dbReference type="PANTHER" id="PTHR48075:SF5">
    <property type="entry name" value="3-HYDROXYBUTYRYL-COA DEHYDROGENASE"/>
    <property type="match status" value="1"/>
</dbReference>
<dbReference type="InterPro" id="IPR022694">
    <property type="entry name" value="3-OHacyl-CoA_DH"/>
</dbReference>